<comment type="caution">
    <text evidence="1">The sequence shown here is derived from an EMBL/GenBank/DDBJ whole genome shotgun (WGS) entry which is preliminary data.</text>
</comment>
<protein>
    <submittedName>
        <fullName evidence="1">WYL domain-containing protein</fullName>
    </submittedName>
</protein>
<accession>A0ABT2Y3C6</accession>
<dbReference type="RefSeq" id="WP_263607350.1">
    <property type="nucleotide sequence ID" value="NZ_JAOVQM010000001.1"/>
</dbReference>
<proteinExistence type="predicted"/>
<reference evidence="1" key="1">
    <citation type="submission" date="2022-09" db="EMBL/GenBank/DDBJ databases">
        <title>Novel Mycoplasma species identified in domestic and wild animals.</title>
        <authorList>
            <person name="Volokhov D.V."/>
            <person name="Furtak V.A."/>
            <person name="Zagorodnyaya T.A."/>
        </authorList>
    </citation>
    <scope>NUCLEOTIDE SEQUENCE</scope>
    <source>
        <strain evidence="1">Oakley</strain>
    </source>
</reference>
<gene>
    <name evidence="1" type="ORF">N7548_00155</name>
</gene>
<evidence type="ECO:0000313" key="2">
    <source>
        <dbReference type="Proteomes" id="UP001177160"/>
    </source>
</evidence>
<organism evidence="1 2">
    <name type="scientific">Paracholeplasma manati</name>
    <dbReference type="NCBI Taxonomy" id="591373"/>
    <lineage>
        <taxon>Bacteria</taxon>
        <taxon>Bacillati</taxon>
        <taxon>Mycoplasmatota</taxon>
        <taxon>Mollicutes</taxon>
        <taxon>Acholeplasmatales</taxon>
        <taxon>Acholeplasmataceae</taxon>
        <taxon>Paracholeplasma</taxon>
    </lineage>
</organism>
<sequence length="367" mass="43427">MKEKDTFTLNEEYRLHINLSAHAMNIIEADMIKFHDDYELTNRSGFMNTIIKNHLDDFPLSRASALKQLKAIERATDSAQKKALNQENFYNKLSKLIIDEFSNEIMKTMIYEYSNKYPNDHQFKLKLNKENASLLLSVEDAKYFNMYAPRNAGISFFIKIILESYASLDREQRERIIFKDTIQILENAIQHYLVVRYKDKDTYIKIEPMAIHKPKIQQSLELLYSEYEDHNGKMLGNITIKELSKRELKGTKEKYEYHDFTGVIQQLFEERETKSNQPDEVFTVKFTSLGLRRFMYEEDRLPIIGIQDPNNKYTYTFKTNETAMFMHLFKFGSQAQILSPVDARRRFKLLYKASFDAYAKLDQKTTV</sequence>
<dbReference type="EMBL" id="JAOVQM010000001">
    <property type="protein sequence ID" value="MCV2231237.1"/>
    <property type="molecule type" value="Genomic_DNA"/>
</dbReference>
<keyword evidence="2" id="KW-1185">Reference proteome</keyword>
<dbReference type="Proteomes" id="UP001177160">
    <property type="component" value="Unassembled WGS sequence"/>
</dbReference>
<evidence type="ECO:0000313" key="1">
    <source>
        <dbReference type="EMBL" id="MCV2231237.1"/>
    </source>
</evidence>
<name>A0ABT2Y3C6_9MOLU</name>